<reference evidence="5 6" key="1">
    <citation type="submission" date="2009-11" db="EMBL/GenBank/DDBJ databases">
        <title>Annotation of Allomyces macrogynus ATCC 38327.</title>
        <authorList>
            <consortium name="The Broad Institute Genome Sequencing Platform"/>
            <person name="Russ C."/>
            <person name="Cuomo C."/>
            <person name="Burger G."/>
            <person name="Gray M.W."/>
            <person name="Holland P.W.H."/>
            <person name="King N."/>
            <person name="Lang F.B.F."/>
            <person name="Roger A.J."/>
            <person name="Ruiz-Trillo I."/>
            <person name="Young S.K."/>
            <person name="Zeng Q."/>
            <person name="Gargeya S."/>
            <person name="Fitzgerald M."/>
            <person name="Haas B."/>
            <person name="Abouelleil A."/>
            <person name="Alvarado L."/>
            <person name="Arachchi H.M."/>
            <person name="Berlin A."/>
            <person name="Chapman S.B."/>
            <person name="Gearin G."/>
            <person name="Goldberg J."/>
            <person name="Griggs A."/>
            <person name="Gujja S."/>
            <person name="Hansen M."/>
            <person name="Heiman D."/>
            <person name="Howarth C."/>
            <person name="Larimer J."/>
            <person name="Lui A."/>
            <person name="MacDonald P.J.P."/>
            <person name="McCowen C."/>
            <person name="Montmayeur A."/>
            <person name="Murphy C."/>
            <person name="Neiman D."/>
            <person name="Pearson M."/>
            <person name="Priest M."/>
            <person name="Roberts A."/>
            <person name="Saif S."/>
            <person name="Shea T."/>
            <person name="Sisk P."/>
            <person name="Stolte C."/>
            <person name="Sykes S."/>
            <person name="Wortman J."/>
            <person name="Nusbaum C."/>
            <person name="Birren B."/>
        </authorList>
    </citation>
    <scope>NUCLEOTIDE SEQUENCE [LARGE SCALE GENOMIC DNA]</scope>
    <source>
        <strain evidence="5 6">ATCC 38327</strain>
    </source>
</reference>
<keyword evidence="3" id="KW-0653">Protein transport</keyword>
<evidence type="ECO:0000256" key="2">
    <source>
        <dbReference type="ARBA" id="ARBA00022448"/>
    </source>
</evidence>
<dbReference type="SUPFAM" id="SSF48371">
    <property type="entry name" value="ARM repeat"/>
    <property type="match status" value="1"/>
</dbReference>
<protein>
    <submittedName>
        <fullName evidence="5">Uncharacterized protein</fullName>
    </submittedName>
</protein>
<dbReference type="InterPro" id="IPR011989">
    <property type="entry name" value="ARM-like"/>
</dbReference>
<dbReference type="Pfam" id="PF00514">
    <property type="entry name" value="Arm"/>
    <property type="match status" value="2"/>
</dbReference>
<keyword evidence="6" id="KW-1185">Reference proteome</keyword>
<evidence type="ECO:0000313" key="6">
    <source>
        <dbReference type="Proteomes" id="UP000054350"/>
    </source>
</evidence>
<organism evidence="5 6">
    <name type="scientific">Allomyces macrogynus (strain ATCC 38327)</name>
    <name type="common">Allomyces javanicus var. macrogynus</name>
    <dbReference type="NCBI Taxonomy" id="578462"/>
    <lineage>
        <taxon>Eukaryota</taxon>
        <taxon>Fungi</taxon>
        <taxon>Fungi incertae sedis</taxon>
        <taxon>Blastocladiomycota</taxon>
        <taxon>Blastocladiomycetes</taxon>
        <taxon>Blastocladiales</taxon>
        <taxon>Blastocladiaceae</taxon>
        <taxon>Allomyces</taxon>
    </lineage>
</organism>
<dbReference type="VEuPathDB" id="FungiDB:AMAG_09916"/>
<evidence type="ECO:0000256" key="1">
    <source>
        <dbReference type="ARBA" id="ARBA00010394"/>
    </source>
</evidence>
<sequence>MTTVCCTHAWSEMALVHTHDRFDQWALLILGDDPDKQREAVHQLCSVLEENTSPPVDSVLRSGIVERLIDFLKSQEETDLQLHVTSILANLATCTPEQVQVVIDANAIPPLLNLARTSPVLEVRESCFFALGNFLSRAKLAVQARVLEGGIVMSLVEGLEMALGNTSISAHAREAMLCTGAQVARSLLNGKKDTTPLPWGQIRPLIPILCKCVLAVKDNSEALQPALSTLFAAASRNVTFTVKTVVNSGLVPRIVKLLLHPQETIQLHALHVLADVASGTDKQSQTVFDAGVLPALKKLLGTMDRDKMTAKVVEDACFLASNLTAGTTNQIQQVLDAGMIPVLLCVLALSEHAKAQREACIAAVNISHAKSAQPQQIQYVIDCGVIPVLIQVIGSCKDKELASEAENALETFRTWNVRMNGQPESGQMPGLVGGVEVQRSDTNFGEAGASSQGPSPLARLLYSPDELLQISSTCVTPTPPNSVELRPTKVKVPHALVLEEAHDLAQARLQVACIDAEAAQETLRVARAKADMAQVAAQKAQSVAEMALAAVCKAQTEADMAEVALLTARAEADMARAKVSAMHAQKRLEQVQGARQKRTAVVESPMENTHNKRARWDS</sequence>
<dbReference type="EMBL" id="GG745345">
    <property type="protein sequence ID" value="KNE64557.1"/>
    <property type="molecule type" value="Genomic_DNA"/>
</dbReference>
<keyword evidence="2" id="KW-0813">Transport</keyword>
<dbReference type="SMART" id="SM00185">
    <property type="entry name" value="ARM"/>
    <property type="match status" value="6"/>
</dbReference>
<evidence type="ECO:0000256" key="4">
    <source>
        <dbReference type="SAM" id="MobiDB-lite"/>
    </source>
</evidence>
<dbReference type="AlphaFoldDB" id="A0A0L0SPZ3"/>
<dbReference type="OrthoDB" id="29145at2759"/>
<dbReference type="PANTHER" id="PTHR23316">
    <property type="entry name" value="IMPORTIN ALPHA"/>
    <property type="match status" value="1"/>
</dbReference>
<reference evidence="6" key="2">
    <citation type="submission" date="2009-11" db="EMBL/GenBank/DDBJ databases">
        <title>The Genome Sequence of Allomyces macrogynus strain ATCC 38327.</title>
        <authorList>
            <consortium name="The Broad Institute Genome Sequencing Platform"/>
            <person name="Russ C."/>
            <person name="Cuomo C."/>
            <person name="Shea T."/>
            <person name="Young S.K."/>
            <person name="Zeng Q."/>
            <person name="Koehrsen M."/>
            <person name="Haas B."/>
            <person name="Borodovsky M."/>
            <person name="Guigo R."/>
            <person name="Alvarado L."/>
            <person name="Berlin A."/>
            <person name="Borenstein D."/>
            <person name="Chen Z."/>
            <person name="Engels R."/>
            <person name="Freedman E."/>
            <person name="Gellesch M."/>
            <person name="Goldberg J."/>
            <person name="Griggs A."/>
            <person name="Gujja S."/>
            <person name="Heiman D."/>
            <person name="Hepburn T."/>
            <person name="Howarth C."/>
            <person name="Jen D."/>
            <person name="Larson L."/>
            <person name="Lewis B."/>
            <person name="Mehta T."/>
            <person name="Park D."/>
            <person name="Pearson M."/>
            <person name="Roberts A."/>
            <person name="Saif S."/>
            <person name="Shenoy N."/>
            <person name="Sisk P."/>
            <person name="Stolte C."/>
            <person name="Sykes S."/>
            <person name="Walk T."/>
            <person name="White J."/>
            <person name="Yandava C."/>
            <person name="Burger G."/>
            <person name="Gray M.W."/>
            <person name="Holland P.W.H."/>
            <person name="King N."/>
            <person name="Lang F.B.F."/>
            <person name="Roger A.J."/>
            <person name="Ruiz-Trillo I."/>
            <person name="Lander E."/>
            <person name="Nusbaum C."/>
        </authorList>
    </citation>
    <scope>NUCLEOTIDE SEQUENCE [LARGE SCALE GENOMIC DNA]</scope>
    <source>
        <strain evidence="6">ATCC 38327</strain>
    </source>
</reference>
<dbReference type="GO" id="GO:0015031">
    <property type="term" value="P:protein transport"/>
    <property type="evidence" value="ECO:0007669"/>
    <property type="project" value="UniProtKB-KW"/>
</dbReference>
<name>A0A0L0SPZ3_ALLM3</name>
<dbReference type="Gene3D" id="1.25.10.10">
    <property type="entry name" value="Leucine-rich Repeat Variant"/>
    <property type="match status" value="1"/>
</dbReference>
<evidence type="ECO:0000313" key="5">
    <source>
        <dbReference type="EMBL" id="KNE64557.1"/>
    </source>
</evidence>
<comment type="similarity">
    <text evidence="1">Belongs to the importin alpha family.</text>
</comment>
<dbReference type="InterPro" id="IPR000225">
    <property type="entry name" value="Armadillo"/>
</dbReference>
<gene>
    <name evidence="5" type="ORF">AMAG_09916</name>
</gene>
<dbReference type="eggNOG" id="KOG0166">
    <property type="taxonomic scope" value="Eukaryota"/>
</dbReference>
<evidence type="ECO:0000256" key="3">
    <source>
        <dbReference type="ARBA" id="ARBA00022927"/>
    </source>
</evidence>
<accession>A0A0L0SPZ3</accession>
<dbReference type="InterPro" id="IPR016024">
    <property type="entry name" value="ARM-type_fold"/>
</dbReference>
<dbReference type="Proteomes" id="UP000054350">
    <property type="component" value="Unassembled WGS sequence"/>
</dbReference>
<dbReference type="STRING" id="578462.A0A0L0SPZ3"/>
<feature type="region of interest" description="Disordered" evidence="4">
    <location>
        <begin position="593"/>
        <end position="618"/>
    </location>
</feature>
<proteinExistence type="inferred from homology"/>